<dbReference type="AlphaFoldDB" id="A0A9Q1HH54"/>
<proteinExistence type="predicted"/>
<comment type="caution">
    <text evidence="1">The sequence shown here is derived from an EMBL/GenBank/DDBJ whole genome shotgun (WGS) entry which is preliminary data.</text>
</comment>
<organism evidence="1 2">
    <name type="scientific">Holothuria leucospilota</name>
    <name type="common">Black long sea cucumber</name>
    <name type="synonym">Mertensiothuria leucospilota</name>
    <dbReference type="NCBI Taxonomy" id="206669"/>
    <lineage>
        <taxon>Eukaryota</taxon>
        <taxon>Metazoa</taxon>
        <taxon>Echinodermata</taxon>
        <taxon>Eleutherozoa</taxon>
        <taxon>Echinozoa</taxon>
        <taxon>Holothuroidea</taxon>
        <taxon>Aspidochirotacea</taxon>
        <taxon>Aspidochirotida</taxon>
        <taxon>Holothuriidae</taxon>
        <taxon>Holothuria</taxon>
    </lineage>
</organism>
<sequence>MADEDIAALKKSCNGYLGVMSRYYKEQEVLFTDHKNYGEVLKKNSELQGIFGSYESKYTIYMSKLPEKEAKDAAEKWILIRRTN</sequence>
<protein>
    <submittedName>
        <fullName evidence="1">Uncharacterized protein</fullName>
    </submittedName>
</protein>
<dbReference type="EMBL" id="JAIZAY010000003">
    <property type="protein sequence ID" value="KAJ8044806.1"/>
    <property type="molecule type" value="Genomic_DNA"/>
</dbReference>
<evidence type="ECO:0000313" key="2">
    <source>
        <dbReference type="Proteomes" id="UP001152320"/>
    </source>
</evidence>
<evidence type="ECO:0000313" key="1">
    <source>
        <dbReference type="EMBL" id="KAJ8044806.1"/>
    </source>
</evidence>
<accession>A0A9Q1HH54</accession>
<dbReference type="Proteomes" id="UP001152320">
    <property type="component" value="Chromosome 3"/>
</dbReference>
<name>A0A9Q1HH54_HOLLE</name>
<gene>
    <name evidence="1" type="ORF">HOLleu_07663</name>
</gene>
<reference evidence="1" key="1">
    <citation type="submission" date="2021-10" db="EMBL/GenBank/DDBJ databases">
        <title>Tropical sea cucumber genome reveals ecological adaptation and Cuvierian tubules defense mechanism.</title>
        <authorList>
            <person name="Chen T."/>
        </authorList>
    </citation>
    <scope>NUCLEOTIDE SEQUENCE</scope>
    <source>
        <strain evidence="1">Nanhai2018</strain>
        <tissue evidence="1">Muscle</tissue>
    </source>
</reference>
<keyword evidence="2" id="KW-1185">Reference proteome</keyword>